<name>A0A6L9MN53_9HYPH</name>
<protein>
    <submittedName>
        <fullName evidence="5">HlyD family efflux transporter periplasmic adaptor subunit</fullName>
    </submittedName>
</protein>
<evidence type="ECO:0000256" key="3">
    <source>
        <dbReference type="SAM" id="SignalP"/>
    </source>
</evidence>
<keyword evidence="2" id="KW-0812">Transmembrane</keyword>
<dbReference type="GO" id="GO:0060003">
    <property type="term" value="P:copper ion export"/>
    <property type="evidence" value="ECO:0007669"/>
    <property type="project" value="TreeGrafter"/>
</dbReference>
<dbReference type="GO" id="GO:0015679">
    <property type="term" value="P:plasma membrane copper ion transport"/>
    <property type="evidence" value="ECO:0007669"/>
    <property type="project" value="TreeGrafter"/>
</dbReference>
<evidence type="ECO:0000256" key="1">
    <source>
        <dbReference type="ARBA" id="ARBA00022448"/>
    </source>
</evidence>
<evidence type="ECO:0000313" key="6">
    <source>
        <dbReference type="Proteomes" id="UP000476332"/>
    </source>
</evidence>
<dbReference type="Gene3D" id="2.40.420.20">
    <property type="match status" value="1"/>
</dbReference>
<dbReference type="Gene3D" id="1.10.287.470">
    <property type="entry name" value="Helix hairpin bin"/>
    <property type="match status" value="1"/>
</dbReference>
<dbReference type="Gene3D" id="2.40.50.100">
    <property type="match status" value="1"/>
</dbReference>
<organism evidence="5 6">
    <name type="scientific">Aurantimonas aggregata</name>
    <dbReference type="NCBI Taxonomy" id="2047720"/>
    <lineage>
        <taxon>Bacteria</taxon>
        <taxon>Pseudomonadati</taxon>
        <taxon>Pseudomonadota</taxon>
        <taxon>Alphaproteobacteria</taxon>
        <taxon>Hyphomicrobiales</taxon>
        <taxon>Aurantimonadaceae</taxon>
        <taxon>Aurantimonas</taxon>
    </lineage>
</organism>
<dbReference type="PANTHER" id="PTHR30097">
    <property type="entry name" value="CATION EFFLUX SYSTEM PROTEIN CUSB"/>
    <property type="match status" value="1"/>
</dbReference>
<proteinExistence type="predicted"/>
<keyword evidence="3" id="KW-0732">Signal</keyword>
<dbReference type="InterPro" id="IPR058627">
    <property type="entry name" value="MdtA-like_C"/>
</dbReference>
<feature type="chain" id="PRO_5026853203" evidence="3">
    <location>
        <begin position="23"/>
        <end position="560"/>
    </location>
</feature>
<dbReference type="Proteomes" id="UP000476332">
    <property type="component" value="Unassembled WGS sequence"/>
</dbReference>
<dbReference type="AlphaFoldDB" id="A0A6L9MN53"/>
<dbReference type="EMBL" id="JAAAMJ010000034">
    <property type="protein sequence ID" value="NDV89287.1"/>
    <property type="molecule type" value="Genomic_DNA"/>
</dbReference>
<dbReference type="GO" id="GO:0030313">
    <property type="term" value="C:cell envelope"/>
    <property type="evidence" value="ECO:0007669"/>
    <property type="project" value="TreeGrafter"/>
</dbReference>
<evidence type="ECO:0000313" key="5">
    <source>
        <dbReference type="EMBL" id="NDV89287.1"/>
    </source>
</evidence>
<accession>A0A6L9MN53</accession>
<dbReference type="PANTHER" id="PTHR30097:SF4">
    <property type="entry name" value="SLR6042 PROTEIN"/>
    <property type="match status" value="1"/>
</dbReference>
<keyword evidence="1" id="KW-0813">Transport</keyword>
<comment type="caution">
    <text evidence="5">The sequence shown here is derived from an EMBL/GenBank/DDBJ whole genome shotgun (WGS) entry which is preliminary data.</text>
</comment>
<keyword evidence="2" id="KW-1133">Transmembrane helix</keyword>
<sequence>MHLRFLTAAAMAVLTLASPVRAHEGHDHGTPPPVVSAQTAPRAEAQSALFELVAVARGPSLEIHLDRFDTNEPIVGATLDVETPAGPTTATVEGDVYRLDAPWAEQPGTYDLIATVANGSDIDFLTATLVIPEAPAPVVTASSSWLVGSALATEMQEALAVDLTDRLSRNDPAILAVGALGFALGILAMAVFRRRVFVAAGTVAVLVVLFTGAIAVAQETTGAPVVGVRDLAQRLPDGSVFVPKPSQRILAIRTLLTAASEHHRSVEMPGRIIPDPNASGYVQASIAGRLSSPPGGFPRLGSRVAAGDVLAFVTSPIQTIDQSDLRQRLSELDQAISISEQRVRRSETLVKSGTVAQTTLDETRIELEGLRERRLAIEQVQVKPEPLVAPVSGVIAASNAIAGQMAESNAVVFHVVDPERLWVEALVYGGAGSFGSASAEVGNGRALSLTFEGAGFAGTSPALPVHFRVEGETTGLRPGQMLTVLGQTEETQAGIALPRTSVLRGPNGQDIVFIHSGAERFEPKEVRVLPLDGKRVLVAAGIEAGSRVVTEGAELLNQIR</sequence>
<keyword evidence="2" id="KW-0472">Membrane</keyword>
<feature type="signal peptide" evidence="3">
    <location>
        <begin position="1"/>
        <end position="22"/>
    </location>
</feature>
<dbReference type="Pfam" id="PF25967">
    <property type="entry name" value="RND-MFP_C"/>
    <property type="match status" value="1"/>
</dbReference>
<reference evidence="5 6" key="1">
    <citation type="submission" date="2020-01" db="EMBL/GenBank/DDBJ databases">
        <title>Genomes of bacteria type strains.</title>
        <authorList>
            <person name="Chen J."/>
            <person name="Zhu S."/>
            <person name="Chen J."/>
        </authorList>
    </citation>
    <scope>NUCLEOTIDE SEQUENCE [LARGE SCALE GENOMIC DNA]</scope>
    <source>
        <strain evidence="5 6">KCTC 52919</strain>
    </source>
</reference>
<evidence type="ECO:0000256" key="2">
    <source>
        <dbReference type="SAM" id="Phobius"/>
    </source>
</evidence>
<feature type="transmembrane region" description="Helical" evidence="2">
    <location>
        <begin position="173"/>
        <end position="192"/>
    </location>
</feature>
<evidence type="ECO:0000259" key="4">
    <source>
        <dbReference type="Pfam" id="PF25967"/>
    </source>
</evidence>
<keyword evidence="6" id="KW-1185">Reference proteome</keyword>
<dbReference type="SUPFAM" id="SSF111369">
    <property type="entry name" value="HlyD-like secretion proteins"/>
    <property type="match status" value="1"/>
</dbReference>
<gene>
    <name evidence="5" type="ORF">GTW51_21735</name>
</gene>
<feature type="domain" description="Multidrug resistance protein MdtA-like C-terminal permuted SH3" evidence="4">
    <location>
        <begin position="497"/>
        <end position="553"/>
    </location>
</feature>
<dbReference type="RefSeq" id="WP_163046140.1">
    <property type="nucleotide sequence ID" value="NZ_JAAAMJ010000034.1"/>
</dbReference>
<dbReference type="InterPro" id="IPR051909">
    <property type="entry name" value="MFP_Cation_Efflux"/>
</dbReference>
<feature type="transmembrane region" description="Helical" evidence="2">
    <location>
        <begin position="197"/>
        <end position="217"/>
    </location>
</feature>